<dbReference type="Gene3D" id="3.40.50.1110">
    <property type="entry name" value="SGNH hydrolase"/>
    <property type="match status" value="1"/>
</dbReference>
<feature type="transmembrane region" description="Helical" evidence="1">
    <location>
        <begin position="12"/>
        <end position="31"/>
    </location>
</feature>
<proteinExistence type="predicted"/>
<evidence type="ECO:0008006" key="4">
    <source>
        <dbReference type="Google" id="ProtNLM"/>
    </source>
</evidence>
<dbReference type="EMBL" id="FPBF01000003">
    <property type="protein sequence ID" value="SFT89577.1"/>
    <property type="molecule type" value="Genomic_DNA"/>
</dbReference>
<reference evidence="3" key="1">
    <citation type="submission" date="2016-10" db="EMBL/GenBank/DDBJ databases">
        <authorList>
            <person name="Varghese N."/>
            <person name="Submissions S."/>
        </authorList>
    </citation>
    <scope>NUCLEOTIDE SEQUENCE [LARGE SCALE GENOMIC DNA]</scope>
    <source>
        <strain evidence="3">DSM 23445</strain>
    </source>
</reference>
<dbReference type="Proteomes" id="UP000199673">
    <property type="component" value="Unassembled WGS sequence"/>
</dbReference>
<dbReference type="OrthoDB" id="869432at2"/>
<evidence type="ECO:0000313" key="3">
    <source>
        <dbReference type="Proteomes" id="UP000199673"/>
    </source>
</evidence>
<sequence>MEKSDILKTFKFGLLFTVLVVQLDFSIGLGMKQLYFSQKSGKFARLTTTIYGNSSEILIMGSSRANRHYVSEIFEKVLGQSTYNAGVQGQKLVFQRALQKIVLSRYFPKTIILNLDEEWLEYDQENYERLSDLNPYYWDFRNELEPVFSLGSSFVDLKLLPNTFRYNSTFLHILNYSIFPQRDFLGYRPLYGGVKVLKSKIPKKPSEKALDPILVTLFRDFIESAKREKINLVFVISPELYKKTLNNDSKSMLTMKMIAKDNEIPLFDFRNTEQFLRKKELFFDDIHLNDKGSRMFTEMTLDSLKSLDLNE</sequence>
<accession>A0A1I7BQY1</accession>
<dbReference type="RefSeq" id="WP_091693752.1">
    <property type="nucleotide sequence ID" value="NZ_FPBF01000003.1"/>
</dbReference>
<keyword evidence="1" id="KW-0472">Membrane</keyword>
<organism evidence="2 3">
    <name type="scientific">Algoriphagus locisalis</name>
    <dbReference type="NCBI Taxonomy" id="305507"/>
    <lineage>
        <taxon>Bacteria</taxon>
        <taxon>Pseudomonadati</taxon>
        <taxon>Bacteroidota</taxon>
        <taxon>Cytophagia</taxon>
        <taxon>Cytophagales</taxon>
        <taxon>Cyclobacteriaceae</taxon>
        <taxon>Algoriphagus</taxon>
    </lineage>
</organism>
<keyword evidence="3" id="KW-1185">Reference proteome</keyword>
<keyword evidence="1" id="KW-0812">Transmembrane</keyword>
<dbReference type="AlphaFoldDB" id="A0A1I7BQY1"/>
<keyword evidence="1" id="KW-1133">Transmembrane helix</keyword>
<dbReference type="STRING" id="305507.SAMN04489724_2623"/>
<name>A0A1I7BQY1_9BACT</name>
<gene>
    <name evidence="2" type="ORF">SAMN04489724_2623</name>
</gene>
<dbReference type="InterPro" id="IPR036514">
    <property type="entry name" value="SGNH_hydro_sf"/>
</dbReference>
<dbReference type="GO" id="GO:0016788">
    <property type="term" value="F:hydrolase activity, acting on ester bonds"/>
    <property type="evidence" value="ECO:0007669"/>
    <property type="project" value="UniProtKB-ARBA"/>
</dbReference>
<evidence type="ECO:0000313" key="2">
    <source>
        <dbReference type="EMBL" id="SFT89577.1"/>
    </source>
</evidence>
<protein>
    <recommendedName>
        <fullName evidence="4">SGNH/GDSL hydrolase family protein</fullName>
    </recommendedName>
</protein>
<dbReference type="SUPFAM" id="SSF52266">
    <property type="entry name" value="SGNH hydrolase"/>
    <property type="match status" value="1"/>
</dbReference>
<evidence type="ECO:0000256" key="1">
    <source>
        <dbReference type="SAM" id="Phobius"/>
    </source>
</evidence>